<dbReference type="KEGG" id="kne:92181772"/>
<dbReference type="InterPro" id="IPR014876">
    <property type="entry name" value="DEK_C"/>
</dbReference>
<proteinExistence type="predicted"/>
<name>A0AAW0Z0R7_9TREE</name>
<dbReference type="PROSITE" id="PS51925">
    <property type="entry name" value="SWIB_MDM2"/>
    <property type="match status" value="1"/>
</dbReference>
<feature type="region of interest" description="Disordered" evidence="1">
    <location>
        <begin position="64"/>
        <end position="190"/>
    </location>
</feature>
<reference evidence="4 5" key="1">
    <citation type="journal article" date="2024" name="bioRxiv">
        <title>Comparative genomics of Cryptococcus and Kwoniella reveals pathogenesis evolution and contrasting karyotype dynamics via intercentromeric recombination or chromosome fusion.</title>
        <authorList>
            <person name="Coelho M.A."/>
            <person name="David-Palma M."/>
            <person name="Shea T."/>
            <person name="Bowers K."/>
            <person name="McGinley-Smith S."/>
            <person name="Mohammad A.W."/>
            <person name="Gnirke A."/>
            <person name="Yurkov A.M."/>
            <person name="Nowrousian M."/>
            <person name="Sun S."/>
            <person name="Cuomo C.A."/>
            <person name="Heitman J."/>
        </authorList>
    </citation>
    <scope>NUCLEOTIDE SEQUENCE [LARGE SCALE GENOMIC DNA]</scope>
    <source>
        <strain evidence="4 5">CBS 13917</strain>
    </source>
</reference>
<protein>
    <recommendedName>
        <fullName evidence="6">DM2 domain-containing protein</fullName>
    </recommendedName>
</protein>
<dbReference type="PANTHER" id="PTHR13844">
    <property type="entry name" value="SWI/SNF-RELATED MATRIX-ASSOCIATED ACTIN-DEPENDENT REGULATOR OF CHROMATIN SUBFAMILY D"/>
    <property type="match status" value="1"/>
</dbReference>
<gene>
    <name evidence="4" type="ORF">IAR55_004514</name>
</gene>
<dbReference type="Pfam" id="PF08766">
    <property type="entry name" value="DEK_C"/>
    <property type="match status" value="1"/>
</dbReference>
<feature type="compositionally biased region" description="Polar residues" evidence="1">
    <location>
        <begin position="72"/>
        <end position="84"/>
    </location>
</feature>
<dbReference type="SMART" id="SM00151">
    <property type="entry name" value="SWIB"/>
    <property type="match status" value="1"/>
</dbReference>
<evidence type="ECO:0000259" key="2">
    <source>
        <dbReference type="PROSITE" id="PS51925"/>
    </source>
</evidence>
<organism evidence="4 5">
    <name type="scientific">Kwoniella newhampshirensis</name>
    <dbReference type="NCBI Taxonomy" id="1651941"/>
    <lineage>
        <taxon>Eukaryota</taxon>
        <taxon>Fungi</taxon>
        <taxon>Dikarya</taxon>
        <taxon>Basidiomycota</taxon>
        <taxon>Agaricomycotina</taxon>
        <taxon>Tremellomycetes</taxon>
        <taxon>Tremellales</taxon>
        <taxon>Cryptococcaceae</taxon>
        <taxon>Kwoniella</taxon>
    </lineage>
</organism>
<evidence type="ECO:0008006" key="6">
    <source>
        <dbReference type="Google" id="ProtNLM"/>
    </source>
</evidence>
<sequence length="286" mass="32284">MTDQYVRRLTPQIRQILESSDLSTVSAKAVRKQLVARGEDESSIKASRSKIDEVISEIYDSLTAPVPAPESLASSSSDEVTLTSHHIPKTEPQSSQPEPLRATTAKRERKPSFSPSDVSEGETDEQMARRLQMQFDGEGSSSRPRPTRAGVVVKKRKKTVVKKKKGSADVGSDQEGEVKKKKRRASEGGNNTFNKELILSDALSDLVGTQRLSRPQVVKHIWDYVKERGLQDQTDKRYILCDEKLFKVFHTERLHMFTMNKILVDHVRNPDEVIFKEEQEEKPAAI</sequence>
<dbReference type="InterPro" id="IPR036885">
    <property type="entry name" value="SWIB_MDM2_dom_sf"/>
</dbReference>
<dbReference type="PROSITE" id="PS51998">
    <property type="entry name" value="DEK_C"/>
    <property type="match status" value="1"/>
</dbReference>
<dbReference type="GeneID" id="92181772"/>
<evidence type="ECO:0000313" key="5">
    <source>
        <dbReference type="Proteomes" id="UP001388673"/>
    </source>
</evidence>
<comment type="caution">
    <text evidence="4">The sequence shown here is derived from an EMBL/GenBank/DDBJ whole genome shotgun (WGS) entry which is preliminary data.</text>
</comment>
<dbReference type="InterPro" id="IPR003121">
    <property type="entry name" value="SWIB_MDM2_domain"/>
</dbReference>
<evidence type="ECO:0000313" key="4">
    <source>
        <dbReference type="EMBL" id="KAK8850595.1"/>
    </source>
</evidence>
<dbReference type="InterPro" id="IPR019835">
    <property type="entry name" value="SWIB_domain"/>
</dbReference>
<feature type="domain" description="DM2" evidence="2">
    <location>
        <begin position="192"/>
        <end position="269"/>
    </location>
</feature>
<evidence type="ECO:0000259" key="3">
    <source>
        <dbReference type="PROSITE" id="PS51998"/>
    </source>
</evidence>
<keyword evidence="5" id="KW-1185">Reference proteome</keyword>
<evidence type="ECO:0000256" key="1">
    <source>
        <dbReference type="SAM" id="MobiDB-lite"/>
    </source>
</evidence>
<dbReference type="AlphaFoldDB" id="A0AAW0Z0R7"/>
<dbReference type="CDD" id="cd10567">
    <property type="entry name" value="SWIB-MDM2_like"/>
    <property type="match status" value="1"/>
</dbReference>
<feature type="compositionally biased region" description="Basic residues" evidence="1">
    <location>
        <begin position="153"/>
        <end position="165"/>
    </location>
</feature>
<dbReference type="Proteomes" id="UP001388673">
    <property type="component" value="Unassembled WGS sequence"/>
</dbReference>
<dbReference type="RefSeq" id="XP_066802026.1">
    <property type="nucleotide sequence ID" value="XM_066947612.1"/>
</dbReference>
<dbReference type="Gene3D" id="1.10.245.10">
    <property type="entry name" value="SWIB/MDM2 domain"/>
    <property type="match status" value="1"/>
</dbReference>
<accession>A0AAW0Z0R7</accession>
<dbReference type="Pfam" id="PF02201">
    <property type="entry name" value="SWIB"/>
    <property type="match status" value="1"/>
</dbReference>
<feature type="domain" description="DEK-C" evidence="3">
    <location>
        <begin position="3"/>
        <end position="60"/>
    </location>
</feature>
<dbReference type="EMBL" id="JBCAWK010000008">
    <property type="protein sequence ID" value="KAK8850595.1"/>
    <property type="molecule type" value="Genomic_DNA"/>
</dbReference>
<dbReference type="SUPFAM" id="SSF47592">
    <property type="entry name" value="SWIB/MDM2 domain"/>
    <property type="match status" value="1"/>
</dbReference>